<dbReference type="EMBL" id="JAVTLL010000038">
    <property type="protein sequence ID" value="MDT7846727.1"/>
    <property type="molecule type" value="Genomic_DNA"/>
</dbReference>
<keyword evidence="1" id="KW-0732">Signal</keyword>
<protein>
    <recommendedName>
        <fullName evidence="4">Secreted protein</fullName>
    </recommendedName>
</protein>
<evidence type="ECO:0000313" key="3">
    <source>
        <dbReference type="Proteomes" id="UP001257948"/>
    </source>
</evidence>
<organism evidence="2 3">
    <name type="scientific">Streptomyces justiciae</name>
    <dbReference type="NCBI Taxonomy" id="2780140"/>
    <lineage>
        <taxon>Bacteria</taxon>
        <taxon>Bacillati</taxon>
        <taxon>Actinomycetota</taxon>
        <taxon>Actinomycetes</taxon>
        <taxon>Kitasatosporales</taxon>
        <taxon>Streptomycetaceae</taxon>
        <taxon>Streptomyces</taxon>
    </lineage>
</organism>
<evidence type="ECO:0000256" key="1">
    <source>
        <dbReference type="SAM" id="SignalP"/>
    </source>
</evidence>
<dbReference type="RefSeq" id="WP_314207003.1">
    <property type="nucleotide sequence ID" value="NZ_JAVTLL010000038.1"/>
</dbReference>
<feature type="chain" id="PRO_5045567732" description="Secreted protein" evidence="1">
    <location>
        <begin position="29"/>
        <end position="134"/>
    </location>
</feature>
<evidence type="ECO:0000313" key="2">
    <source>
        <dbReference type="EMBL" id="MDT7846727.1"/>
    </source>
</evidence>
<dbReference type="PROSITE" id="PS51257">
    <property type="entry name" value="PROKAR_LIPOPROTEIN"/>
    <property type="match status" value="1"/>
</dbReference>
<gene>
    <name evidence="2" type="ORF">RQC66_39020</name>
</gene>
<name>A0ABU3M7H7_9ACTN</name>
<dbReference type="Proteomes" id="UP001257948">
    <property type="component" value="Unassembled WGS sequence"/>
</dbReference>
<reference evidence="3" key="1">
    <citation type="submission" date="2023-07" db="EMBL/GenBank/DDBJ databases">
        <title>Draft genome sequence of the endophytic actinobacterium Streptomyces justiciae WPN32, a potential antibiotic producer.</title>
        <authorList>
            <person name="Yasawong M."/>
            <person name="Pana W."/>
            <person name="Ganta P."/>
            <person name="Santapan N."/>
            <person name="Songngamsuk T."/>
            <person name="Phatcharaharikarn M."/>
            <person name="Kerdtoob S."/>
            <person name="Nantapong N."/>
        </authorList>
    </citation>
    <scope>NUCLEOTIDE SEQUENCE [LARGE SCALE GENOMIC DNA]</scope>
    <source>
        <strain evidence="3">WPN32</strain>
    </source>
</reference>
<feature type="signal peptide" evidence="1">
    <location>
        <begin position="1"/>
        <end position="28"/>
    </location>
</feature>
<sequence>MAASRRRRLTSLATAVAAVTLTASLATGCEFGDTLDCLTNADEITDSITAINEAGADAIDDPTRTEESLETIEKNIDKINAEKDDSGDSEVGDAIDDLTQAIDDYNEAILNGATDPDTSQIDAAADRLKNVCTP</sequence>
<evidence type="ECO:0008006" key="4">
    <source>
        <dbReference type="Google" id="ProtNLM"/>
    </source>
</evidence>
<keyword evidence="3" id="KW-1185">Reference proteome</keyword>
<comment type="caution">
    <text evidence="2">The sequence shown here is derived from an EMBL/GenBank/DDBJ whole genome shotgun (WGS) entry which is preliminary data.</text>
</comment>
<accession>A0ABU3M7H7</accession>
<proteinExistence type="predicted"/>